<evidence type="ECO:0000313" key="4">
    <source>
        <dbReference type="EMBL" id="SCQ21618.1"/>
    </source>
</evidence>
<dbReference type="PANTHER" id="PTHR43575">
    <property type="entry name" value="PROTEIN ABCI7, CHLOROPLASTIC"/>
    <property type="match status" value="1"/>
</dbReference>
<name>A0A1D3UNJ0_TANFO</name>
<dbReference type="Proteomes" id="UP000182057">
    <property type="component" value="Unassembled WGS sequence"/>
</dbReference>
<protein>
    <submittedName>
        <fullName evidence="4">FeS cluster assembly protein SufD</fullName>
    </submittedName>
</protein>
<evidence type="ECO:0000259" key="3">
    <source>
        <dbReference type="Pfam" id="PF19295"/>
    </source>
</evidence>
<feature type="domain" description="SUF system FeS cluster assembly SufBD N-terminal" evidence="3">
    <location>
        <begin position="12"/>
        <end position="183"/>
    </location>
</feature>
<proteinExistence type="inferred from homology"/>
<evidence type="ECO:0000256" key="1">
    <source>
        <dbReference type="ARBA" id="ARBA00043967"/>
    </source>
</evidence>
<accession>A0A1D3UNJ0</accession>
<dbReference type="AlphaFoldDB" id="A0A1D3UNJ0"/>
<comment type="similarity">
    <text evidence="1">Belongs to the iron-sulfur cluster assembly SufBD family.</text>
</comment>
<dbReference type="NCBIfam" id="TIGR01981">
    <property type="entry name" value="sufD"/>
    <property type="match status" value="1"/>
</dbReference>
<dbReference type="Pfam" id="PF01458">
    <property type="entry name" value="SUFBD_core"/>
    <property type="match status" value="1"/>
</dbReference>
<dbReference type="PANTHER" id="PTHR43575:SF1">
    <property type="entry name" value="PROTEIN ABCI7, CHLOROPLASTIC"/>
    <property type="match status" value="1"/>
</dbReference>
<dbReference type="Pfam" id="PF19295">
    <property type="entry name" value="SufBD_N"/>
    <property type="match status" value="1"/>
</dbReference>
<sequence length="458" mass="51713">MNSLHISDKDAMHPEKQYMDFFTQHEDVLHRYAPAFMNALRTQALADFERTGFPSPLHEDYRYTDVAKAFAPDYGLNLTRLHVPTNPSDVFRCDVPNMSTSLYFVVNDSLYTDTLPKISLSEEVYAGGMHAFAELHPEIASRYYGKAADTSADAVSALNTMLAQDGFVLYVPRGVHVERPVQLINIFRSTVDLMANRRVLIIIEPHASARLLVCDHSMDDVKFLATQVVEIFAEEGAFFDYYDLEESSASTTRFSSLYVEQAASSNVLVNGITLNNGLTRNNYRIRLNGEGAEATLCGMAIEDRDQQVDTYTHITHVVPHCTSNELFKNVLDERAVGVFSGRIFVNEGAQKTEAYQTNRNMCLTSDARMYSKPQLEIYADDVKCSHGMTTGQLDEQALFYMQSRGLPYEEARMMLSVAFMSDVIDHVRLDALKDRLHLLVEKRFRGELARCAGCRYGN</sequence>
<organism evidence="4 5">
    <name type="scientific">Tannerella forsythia</name>
    <name type="common">Bacteroides forsythus</name>
    <dbReference type="NCBI Taxonomy" id="28112"/>
    <lineage>
        <taxon>Bacteria</taxon>
        <taxon>Pseudomonadati</taxon>
        <taxon>Bacteroidota</taxon>
        <taxon>Bacteroidia</taxon>
        <taxon>Bacteroidales</taxon>
        <taxon>Tannerellaceae</taxon>
        <taxon>Tannerella</taxon>
    </lineage>
</organism>
<dbReference type="GO" id="GO:0016226">
    <property type="term" value="P:iron-sulfur cluster assembly"/>
    <property type="evidence" value="ECO:0007669"/>
    <property type="project" value="InterPro"/>
</dbReference>
<evidence type="ECO:0000313" key="5">
    <source>
        <dbReference type="Proteomes" id="UP000182057"/>
    </source>
</evidence>
<dbReference type="EMBL" id="FMMM01000054">
    <property type="protein sequence ID" value="SCQ21618.1"/>
    <property type="molecule type" value="Genomic_DNA"/>
</dbReference>
<dbReference type="InterPro" id="IPR037284">
    <property type="entry name" value="SUF_FeS_clus_asmbl_SufBD_sf"/>
</dbReference>
<dbReference type="InterPro" id="IPR011542">
    <property type="entry name" value="SUF_FeS_clus_asmbl_SufD"/>
</dbReference>
<feature type="domain" description="SUF system FeS cluster assembly SufBD core" evidence="2">
    <location>
        <begin position="193"/>
        <end position="419"/>
    </location>
</feature>
<dbReference type="InterPro" id="IPR045595">
    <property type="entry name" value="SufBD_N"/>
</dbReference>
<gene>
    <name evidence="4" type="primary">sufD</name>
    <name evidence="4" type="ORF">TFUB20_01437</name>
</gene>
<reference evidence="4 5" key="1">
    <citation type="submission" date="2016-09" db="EMBL/GenBank/DDBJ databases">
        <authorList>
            <person name="Capua I."/>
            <person name="De Benedictis P."/>
            <person name="Joannis T."/>
            <person name="Lombin L.H."/>
            <person name="Cattoli G."/>
        </authorList>
    </citation>
    <scope>NUCLEOTIDE SEQUENCE [LARGE SCALE GENOMIC DNA]</scope>
    <source>
        <strain evidence="4 5">UB20</strain>
    </source>
</reference>
<dbReference type="InterPro" id="IPR000825">
    <property type="entry name" value="SUF_FeS_clus_asmbl_SufBD_core"/>
</dbReference>
<evidence type="ECO:0000259" key="2">
    <source>
        <dbReference type="Pfam" id="PF01458"/>
    </source>
</evidence>
<dbReference type="SUPFAM" id="SSF101960">
    <property type="entry name" value="Stabilizer of iron transporter SufD"/>
    <property type="match status" value="1"/>
</dbReference>
<dbReference type="InterPro" id="IPR055346">
    <property type="entry name" value="Fe-S_cluster_assembly_SufBD"/>
</dbReference>